<evidence type="ECO:0000313" key="2">
    <source>
        <dbReference type="Ensembl" id="ENSCATP00000003843.1"/>
    </source>
</evidence>
<reference evidence="2" key="1">
    <citation type="submission" date="2025-08" db="UniProtKB">
        <authorList>
            <consortium name="Ensembl"/>
        </authorList>
    </citation>
    <scope>IDENTIFICATION</scope>
</reference>
<gene>
    <name evidence="2" type="primary">PAM</name>
</gene>
<organism evidence="2 3">
    <name type="scientific">Cercocebus atys</name>
    <name type="common">Sooty mangabey</name>
    <name type="synonym">Cercocebus torquatus atys</name>
    <dbReference type="NCBI Taxonomy" id="9531"/>
    <lineage>
        <taxon>Eukaryota</taxon>
        <taxon>Metazoa</taxon>
        <taxon>Chordata</taxon>
        <taxon>Craniata</taxon>
        <taxon>Vertebrata</taxon>
        <taxon>Euteleostomi</taxon>
        <taxon>Mammalia</taxon>
        <taxon>Eutheria</taxon>
        <taxon>Euarchontoglires</taxon>
        <taxon>Primates</taxon>
        <taxon>Haplorrhini</taxon>
        <taxon>Catarrhini</taxon>
        <taxon>Cercopithecidae</taxon>
        <taxon>Cercopithecinae</taxon>
        <taxon>Cercocebus</taxon>
    </lineage>
</organism>
<reference evidence="2" key="2">
    <citation type="submission" date="2025-09" db="UniProtKB">
        <authorList>
            <consortium name="Ensembl"/>
        </authorList>
    </citation>
    <scope>IDENTIFICATION</scope>
</reference>
<evidence type="ECO:0000256" key="1">
    <source>
        <dbReference type="SAM" id="SignalP"/>
    </source>
</evidence>
<dbReference type="Proteomes" id="UP000233060">
    <property type="component" value="Unassembled WGS sequence"/>
</dbReference>
<keyword evidence="1" id="KW-0732">Signal</keyword>
<dbReference type="GeneTree" id="ENSGT00940000156369"/>
<keyword evidence="3" id="KW-1185">Reference proteome</keyword>
<dbReference type="Bgee" id="ENSCATG00000013479">
    <property type="expression patterns" value="Expressed in heart and 12 other cell types or tissues"/>
</dbReference>
<proteinExistence type="predicted"/>
<sequence>MAGRVPSLLVLLLVFPGSCLAFRSPLSVFKRFKETTRPFSNECLGTTRPVIPIDSSDFALDIRMPGVIPKQLTSSLEPAWILSIICYFLDAICLHPLEVTGFVMKEPVQIKPIFCMPGQEMLPLPGSPKVLDSELEERLEVNTLYYRYTMGILVLLEIITRTVLVCPYTSHVCRKYFHFS</sequence>
<evidence type="ECO:0000313" key="3">
    <source>
        <dbReference type="Proteomes" id="UP000233060"/>
    </source>
</evidence>
<feature type="signal peptide" evidence="1">
    <location>
        <begin position="1"/>
        <end position="21"/>
    </location>
</feature>
<feature type="chain" id="PRO_5014356024" evidence="1">
    <location>
        <begin position="22"/>
        <end position="180"/>
    </location>
</feature>
<name>A0A2K5KT15_CERAT</name>
<accession>A0A2K5KT15</accession>
<protein>
    <submittedName>
        <fullName evidence="2">Peptidylglycine alpha-amidating monooxygenase</fullName>
    </submittedName>
</protein>
<dbReference type="AlphaFoldDB" id="A0A2K5KT15"/>
<dbReference type="Ensembl" id="ENSCATT00000016334.1">
    <property type="protein sequence ID" value="ENSCATP00000003843.1"/>
    <property type="gene ID" value="ENSCATG00000013479.1"/>
</dbReference>